<dbReference type="PROSITE" id="PS00677">
    <property type="entry name" value="DAO"/>
    <property type="match status" value="1"/>
</dbReference>
<gene>
    <name evidence="9" type="primary">LOC102805201</name>
</gene>
<keyword evidence="6" id="KW-0560">Oxidoreductase</keyword>
<dbReference type="Gene3D" id="3.30.9.10">
    <property type="entry name" value="D-Amino Acid Oxidase, subunit A, domain 2"/>
    <property type="match status" value="1"/>
</dbReference>
<dbReference type="Gene3D" id="3.40.50.720">
    <property type="entry name" value="NAD(P)-binding Rossmann-like Domain"/>
    <property type="match status" value="1"/>
</dbReference>
<dbReference type="PANTHER" id="PTHR11530:SF11">
    <property type="entry name" value="D-ASPARTATE OXIDASE"/>
    <property type="match status" value="1"/>
</dbReference>
<keyword evidence="4" id="KW-0285">Flavoprotein</keyword>
<evidence type="ECO:0000256" key="4">
    <source>
        <dbReference type="ARBA" id="ARBA00022630"/>
    </source>
</evidence>
<dbReference type="InterPro" id="IPR006181">
    <property type="entry name" value="D-amino_acid_oxidase_CS"/>
</dbReference>
<evidence type="ECO:0000256" key="5">
    <source>
        <dbReference type="ARBA" id="ARBA00022827"/>
    </source>
</evidence>
<feature type="domain" description="FAD dependent oxidoreductase" evidence="7">
    <location>
        <begin position="49"/>
        <end position="250"/>
    </location>
</feature>
<evidence type="ECO:0000259" key="7">
    <source>
        <dbReference type="Pfam" id="PF01266"/>
    </source>
</evidence>
<evidence type="ECO:0000313" key="9">
    <source>
        <dbReference type="RefSeq" id="XP_006820596.1"/>
    </source>
</evidence>
<protein>
    <submittedName>
        <fullName evidence="9">D-aspartate oxidase-like</fullName>
    </submittedName>
</protein>
<organism evidence="8 9">
    <name type="scientific">Saccoglossus kowalevskii</name>
    <name type="common">Acorn worm</name>
    <dbReference type="NCBI Taxonomy" id="10224"/>
    <lineage>
        <taxon>Eukaryota</taxon>
        <taxon>Metazoa</taxon>
        <taxon>Hemichordata</taxon>
        <taxon>Enteropneusta</taxon>
        <taxon>Harrimaniidae</taxon>
        <taxon>Saccoglossus</taxon>
    </lineage>
</organism>
<evidence type="ECO:0000256" key="6">
    <source>
        <dbReference type="ARBA" id="ARBA00023002"/>
    </source>
</evidence>
<name>A0ABM0MKQ5_SACKO</name>
<comment type="similarity">
    <text evidence="3">Belongs to the DAMOX/DASOX family.</text>
</comment>
<dbReference type="Proteomes" id="UP000694865">
    <property type="component" value="Unplaced"/>
</dbReference>
<sequence length="264" mass="29844">MTSMDGIKAGAGIISGWHLFNDFDNSQEDSYDTKLFLNYQLHRDGGLFNYRHASFLTTYFLEGKKYLKYLTERFQKRGGKIIQGRVNSMEELVGKYDVVVTCVGLGAKTLLGDDSMVPIRGQVAKIHAPWMKHFLRTFTSKKQELDTYIYPGQEYVTIGGTRQEGDYNLASDDEDEKRIWTNACKLIPALKDCKPDFSLVGLRPCRKKGVRLETETMKLKNGTLKVVHNYGHSSAGIAPHWGCAQDATQLVKTCLQDTQLKSQL</sequence>
<dbReference type="SUPFAM" id="SSF51971">
    <property type="entry name" value="Nucleotide-binding domain"/>
    <property type="match status" value="1"/>
</dbReference>
<dbReference type="RefSeq" id="XP_006820596.1">
    <property type="nucleotide sequence ID" value="XM_006820533.1"/>
</dbReference>
<comment type="subcellular location">
    <subcellularLocation>
        <location evidence="2">Peroxisome matrix</location>
    </subcellularLocation>
</comment>
<comment type="cofactor">
    <cofactor evidence="1">
        <name>FAD</name>
        <dbReference type="ChEBI" id="CHEBI:57692"/>
    </cofactor>
</comment>
<keyword evidence="8" id="KW-1185">Reference proteome</keyword>
<evidence type="ECO:0000256" key="1">
    <source>
        <dbReference type="ARBA" id="ARBA00001974"/>
    </source>
</evidence>
<dbReference type="InterPro" id="IPR006076">
    <property type="entry name" value="FAD-dep_OxRdtase"/>
</dbReference>
<dbReference type="InterPro" id="IPR023209">
    <property type="entry name" value="DAO"/>
</dbReference>
<keyword evidence="5" id="KW-0274">FAD</keyword>
<dbReference type="Pfam" id="PF01266">
    <property type="entry name" value="DAO"/>
    <property type="match status" value="1"/>
</dbReference>
<dbReference type="SUPFAM" id="SSF54373">
    <property type="entry name" value="FAD-linked reductases, C-terminal domain"/>
    <property type="match status" value="1"/>
</dbReference>
<proteinExistence type="inferred from homology"/>
<dbReference type="PANTHER" id="PTHR11530">
    <property type="entry name" value="D-AMINO ACID OXIDASE"/>
    <property type="match status" value="1"/>
</dbReference>
<evidence type="ECO:0000256" key="2">
    <source>
        <dbReference type="ARBA" id="ARBA00004253"/>
    </source>
</evidence>
<reference evidence="9" key="1">
    <citation type="submission" date="2025-08" db="UniProtKB">
        <authorList>
            <consortium name="RefSeq"/>
        </authorList>
    </citation>
    <scope>IDENTIFICATION</scope>
    <source>
        <tissue evidence="9">Testes</tissue>
    </source>
</reference>
<dbReference type="GeneID" id="102805201"/>
<accession>A0ABM0MKQ5</accession>
<evidence type="ECO:0000256" key="3">
    <source>
        <dbReference type="ARBA" id="ARBA00006730"/>
    </source>
</evidence>
<evidence type="ECO:0000313" key="8">
    <source>
        <dbReference type="Proteomes" id="UP000694865"/>
    </source>
</evidence>